<dbReference type="Pfam" id="PF03601">
    <property type="entry name" value="Cons_hypoth698"/>
    <property type="match status" value="1"/>
</dbReference>
<name>A0ABR6UDA8_9ACTN</name>
<dbReference type="EMBL" id="JACMYC010000011">
    <property type="protein sequence ID" value="MBC2961796.1"/>
    <property type="molecule type" value="Genomic_DNA"/>
</dbReference>
<accession>A0ABR6UDA8</accession>
<evidence type="ECO:0000256" key="6">
    <source>
        <dbReference type="ARBA" id="ARBA00023136"/>
    </source>
</evidence>
<evidence type="ECO:0000313" key="8">
    <source>
        <dbReference type="EMBL" id="MBC2961796.1"/>
    </source>
</evidence>
<comment type="similarity">
    <text evidence="2">Belongs to the UPF0324 family.</text>
</comment>
<evidence type="ECO:0000256" key="4">
    <source>
        <dbReference type="ARBA" id="ARBA00022692"/>
    </source>
</evidence>
<feature type="transmembrane region" description="Helical" evidence="7">
    <location>
        <begin position="162"/>
        <end position="185"/>
    </location>
</feature>
<keyword evidence="4 7" id="KW-0812">Transmembrane</keyword>
<evidence type="ECO:0000256" key="2">
    <source>
        <dbReference type="ARBA" id="ARBA00007977"/>
    </source>
</evidence>
<evidence type="ECO:0000256" key="1">
    <source>
        <dbReference type="ARBA" id="ARBA00004651"/>
    </source>
</evidence>
<feature type="transmembrane region" description="Helical" evidence="7">
    <location>
        <begin position="253"/>
        <end position="271"/>
    </location>
</feature>
<feature type="transmembrane region" description="Helical" evidence="7">
    <location>
        <begin position="130"/>
        <end position="150"/>
    </location>
</feature>
<evidence type="ECO:0000256" key="7">
    <source>
        <dbReference type="SAM" id="Phobius"/>
    </source>
</evidence>
<evidence type="ECO:0000256" key="3">
    <source>
        <dbReference type="ARBA" id="ARBA00022475"/>
    </source>
</evidence>
<dbReference type="Proteomes" id="UP000604001">
    <property type="component" value="Unassembled WGS sequence"/>
</dbReference>
<feature type="transmembrane region" description="Helical" evidence="7">
    <location>
        <begin position="21"/>
        <end position="51"/>
    </location>
</feature>
<dbReference type="PANTHER" id="PTHR30106">
    <property type="entry name" value="INNER MEMBRANE PROTEIN YEIH-RELATED"/>
    <property type="match status" value="1"/>
</dbReference>
<keyword evidence="3" id="KW-1003">Cell membrane</keyword>
<sequence>MLATSPTPTQAPTRAPARLPGLVLAGGAGALALAVHAAVPILGATLVAVALGLVAAASGRLPDVVRPGLGAASRGVLRVGVALLGLQLVLDDVLALGWPVVAVVVGVVAFGITATLAVGRVLGVPPDQALLVACGFSICGAAAVAALDGVRRSRAEDVARVVALVVVCGSVAMLAVPLLGTVLGLPPASTAAWAGASVHEVGQVVVAGGLLGGAALEVAVAVKLGRVLLLAPVLAVVAVRARSTTPGVRRPPLVPAFVVVFVALVALRALVPVPDGLLASAGAVQAAALATAMFALGCSLDPGALRRTARPLVLLALAATGMVGLLGLPAAYLVAG</sequence>
<evidence type="ECO:0000313" key="9">
    <source>
        <dbReference type="Proteomes" id="UP000604001"/>
    </source>
</evidence>
<feature type="transmembrane region" description="Helical" evidence="7">
    <location>
        <begin position="277"/>
        <end position="300"/>
    </location>
</feature>
<comment type="subcellular location">
    <subcellularLocation>
        <location evidence="1">Cell membrane</location>
        <topology evidence="1">Multi-pass membrane protein</topology>
    </subcellularLocation>
</comment>
<keyword evidence="6 7" id="KW-0472">Membrane</keyword>
<gene>
    <name evidence="8" type="ORF">H7344_15965</name>
</gene>
<comment type="caution">
    <text evidence="8">The sequence shown here is derived from an EMBL/GenBank/DDBJ whole genome shotgun (WGS) entry which is preliminary data.</text>
</comment>
<feature type="transmembrane region" description="Helical" evidence="7">
    <location>
        <begin position="312"/>
        <end position="335"/>
    </location>
</feature>
<feature type="transmembrane region" description="Helical" evidence="7">
    <location>
        <begin position="71"/>
        <end position="90"/>
    </location>
</feature>
<dbReference type="RefSeq" id="WP_186346999.1">
    <property type="nucleotide sequence ID" value="NZ_BMMR01000009.1"/>
</dbReference>
<organism evidence="8 9">
    <name type="scientific">Nocardioides deserti</name>
    <dbReference type="NCBI Taxonomy" id="1588644"/>
    <lineage>
        <taxon>Bacteria</taxon>
        <taxon>Bacillati</taxon>
        <taxon>Actinomycetota</taxon>
        <taxon>Actinomycetes</taxon>
        <taxon>Propionibacteriales</taxon>
        <taxon>Nocardioidaceae</taxon>
        <taxon>Nocardioides</taxon>
    </lineage>
</organism>
<keyword evidence="9" id="KW-1185">Reference proteome</keyword>
<protein>
    <submittedName>
        <fullName evidence="8">Sulfate exporter family transporter</fullName>
    </submittedName>
</protein>
<keyword evidence="5 7" id="KW-1133">Transmembrane helix</keyword>
<dbReference type="PANTHER" id="PTHR30106:SF2">
    <property type="entry name" value="UPF0324 INNER MEMBRANE PROTEIN YEIH"/>
    <property type="match status" value="1"/>
</dbReference>
<proteinExistence type="inferred from homology"/>
<feature type="transmembrane region" description="Helical" evidence="7">
    <location>
        <begin position="220"/>
        <end position="241"/>
    </location>
</feature>
<dbReference type="InterPro" id="IPR018383">
    <property type="entry name" value="UPF0324_pro"/>
</dbReference>
<evidence type="ECO:0000256" key="5">
    <source>
        <dbReference type="ARBA" id="ARBA00022989"/>
    </source>
</evidence>
<reference evidence="8 9" key="1">
    <citation type="submission" date="2020-08" db="EMBL/GenBank/DDBJ databases">
        <title>novel species in genus Nocardioides.</title>
        <authorList>
            <person name="Zhang G."/>
        </authorList>
    </citation>
    <scope>NUCLEOTIDE SEQUENCE [LARGE SCALE GENOMIC DNA]</scope>
    <source>
        <strain evidence="8 9">SC8A-24</strain>
    </source>
</reference>
<feature type="transmembrane region" description="Helical" evidence="7">
    <location>
        <begin position="97"/>
        <end position="118"/>
    </location>
</feature>